<feature type="repeat" description="TPR" evidence="1">
    <location>
        <begin position="254"/>
        <end position="287"/>
    </location>
</feature>
<keyword evidence="2" id="KW-0472">Membrane</keyword>
<dbReference type="SUPFAM" id="SSF48452">
    <property type="entry name" value="TPR-like"/>
    <property type="match status" value="2"/>
</dbReference>
<dbReference type="InterPro" id="IPR011990">
    <property type="entry name" value="TPR-like_helical_dom_sf"/>
</dbReference>
<dbReference type="Proteomes" id="UP000798808">
    <property type="component" value="Unassembled WGS sequence"/>
</dbReference>
<dbReference type="Gene3D" id="1.25.40.10">
    <property type="entry name" value="Tetratricopeptide repeat domain"/>
    <property type="match status" value="2"/>
</dbReference>
<dbReference type="Pfam" id="PF13181">
    <property type="entry name" value="TPR_8"/>
    <property type="match status" value="1"/>
</dbReference>
<evidence type="ECO:0000256" key="2">
    <source>
        <dbReference type="SAM" id="Phobius"/>
    </source>
</evidence>
<evidence type="ECO:0000256" key="1">
    <source>
        <dbReference type="PROSITE-ProRule" id="PRU00339"/>
    </source>
</evidence>
<feature type="transmembrane region" description="Helical" evidence="2">
    <location>
        <begin position="411"/>
        <end position="435"/>
    </location>
</feature>
<keyword evidence="2" id="KW-1133">Transmembrane helix</keyword>
<evidence type="ECO:0000313" key="3">
    <source>
        <dbReference type="EMBL" id="MTI28651.1"/>
    </source>
</evidence>
<dbReference type="EMBL" id="SMLW01000669">
    <property type="protein sequence ID" value="MTI28651.1"/>
    <property type="molecule type" value="Genomic_DNA"/>
</dbReference>
<dbReference type="Pfam" id="PF13424">
    <property type="entry name" value="TPR_12"/>
    <property type="match status" value="1"/>
</dbReference>
<comment type="caution">
    <text evidence="3">The sequence shown here is derived from an EMBL/GenBank/DDBJ whole genome shotgun (WGS) entry which is preliminary data.</text>
</comment>
<keyword evidence="2" id="KW-0812">Transmembrane</keyword>
<name>A0ABW9RX93_9BACT</name>
<keyword evidence="4" id="KW-1185">Reference proteome</keyword>
<gene>
    <name evidence="3" type="ORF">E1163_27075</name>
</gene>
<dbReference type="PROSITE" id="PS51257">
    <property type="entry name" value="PROKAR_LIPOPROTEIN"/>
    <property type="match status" value="1"/>
</dbReference>
<organism evidence="3 4">
    <name type="scientific">Fulvivirga kasyanovii</name>
    <dbReference type="NCBI Taxonomy" id="396812"/>
    <lineage>
        <taxon>Bacteria</taxon>
        <taxon>Pseudomonadati</taxon>
        <taxon>Bacteroidota</taxon>
        <taxon>Cytophagia</taxon>
        <taxon>Cytophagales</taxon>
        <taxon>Fulvivirgaceae</taxon>
        <taxon>Fulvivirga</taxon>
    </lineage>
</organism>
<reference evidence="3 4" key="1">
    <citation type="submission" date="2019-02" db="EMBL/GenBank/DDBJ databases">
        <authorList>
            <person name="Goldberg S.R."/>
            <person name="Haltli B.A."/>
            <person name="Correa H."/>
            <person name="Russell K.G."/>
        </authorList>
    </citation>
    <scope>NUCLEOTIDE SEQUENCE [LARGE SCALE GENOMIC DNA]</scope>
    <source>
        <strain evidence="3 4">JCM 16186</strain>
    </source>
</reference>
<dbReference type="RefSeq" id="WP_155176382.1">
    <property type="nucleotide sequence ID" value="NZ_BAAAFL010000043.1"/>
</dbReference>
<dbReference type="PROSITE" id="PS50005">
    <property type="entry name" value="TPR"/>
    <property type="match status" value="1"/>
</dbReference>
<keyword evidence="1" id="KW-0802">TPR repeat</keyword>
<dbReference type="InterPro" id="IPR019734">
    <property type="entry name" value="TPR_rpt"/>
</dbReference>
<proteinExistence type="predicted"/>
<protein>
    <submittedName>
        <fullName evidence="3">Tetratricopeptide repeat protein</fullName>
    </submittedName>
</protein>
<dbReference type="PANTHER" id="PTHR10098">
    <property type="entry name" value="RAPSYN-RELATED"/>
    <property type="match status" value="1"/>
</dbReference>
<sequence>MKLTYTLILSLVLLACSEKENVKPDNAELPTDKAGLEQIINSDNDDDQKLAAYWELYKIDRQSNFDQAKLYLDEISILANQTGNNLFQGRVSHANGLISYRDGDYVDAVAHYLEAIDFFASLDDPIYRADALNNIGVVFMETGNYEYAIKFLTKARENYLMAKNTRFLVMVDINLGISSFSKQDPDFEGANKYFQRALERAGELNEKQDYYFNRIHNQIGVNKYKQADYGAAIHNYQLSLEYMGTGEGIEEKQAIAYANIGEAYMDQGNHAEAERWLEKSLELSSYVTDNLVKVDIHNMTAKLYQVQGMHAEAVKYLEKAIEIADKDVINESLQETIDLVRVSYKFLQNSGKPVSVARYETALSVDGMQDSLEEELLEKANFKSLQAALGLSLELDNQIREKKAEVEQREFISNVALSLGILLIIAAILGFVYTINYRRTKKNRDEWKDVCLEVRDVLESIPN</sequence>
<evidence type="ECO:0000313" key="4">
    <source>
        <dbReference type="Proteomes" id="UP000798808"/>
    </source>
</evidence>
<accession>A0ABW9RX93</accession>
<dbReference type="SMART" id="SM00028">
    <property type="entry name" value="TPR"/>
    <property type="match status" value="5"/>
</dbReference>